<gene>
    <name evidence="2" type="ORF">QQ008_24670</name>
</gene>
<proteinExistence type="predicted"/>
<keyword evidence="3" id="KW-1185">Reference proteome</keyword>
<dbReference type="SUPFAM" id="SSF56300">
    <property type="entry name" value="Metallo-dependent phosphatases"/>
    <property type="match status" value="1"/>
</dbReference>
<feature type="domain" description="Calcineurin-like phosphoesterase" evidence="1">
    <location>
        <begin position="1"/>
        <end position="215"/>
    </location>
</feature>
<evidence type="ECO:0000259" key="1">
    <source>
        <dbReference type="Pfam" id="PF00149"/>
    </source>
</evidence>
<name>A0ABT8KV18_9BACT</name>
<evidence type="ECO:0000313" key="3">
    <source>
        <dbReference type="Proteomes" id="UP001172082"/>
    </source>
</evidence>
<organism evidence="2 3">
    <name type="scientific">Splendidivirga corallicola</name>
    <dbReference type="NCBI Taxonomy" id="3051826"/>
    <lineage>
        <taxon>Bacteria</taxon>
        <taxon>Pseudomonadati</taxon>
        <taxon>Bacteroidota</taxon>
        <taxon>Cytophagia</taxon>
        <taxon>Cytophagales</taxon>
        <taxon>Splendidivirgaceae</taxon>
        <taxon>Splendidivirga</taxon>
    </lineage>
</organism>
<comment type="caution">
    <text evidence="2">The sequence shown here is derived from an EMBL/GenBank/DDBJ whole genome shotgun (WGS) entry which is preliminary data.</text>
</comment>
<sequence length="248" mass="28508">MKIQILSDLHHEFGVIDFPVNNCDLLILAGDVNLGVKGINWIKENIQNIPVIYILGNHEYYKGSYPKTLNKIKQEATNSNVHVLENESLEIDGITFHCATLWTDFSIFGNPVEYGNICQGKMNDYKKIRRDPSYSKLRTIDTFNFHQVSRKWLDESLSKSTSNTDIVVTHHAPSIKSVPPNYQEDPISSAYASNLEELIEKHQPDYWIHGHIHTPTNYEIGRTKVICNPQGYADEKYNGYERELIIEI</sequence>
<protein>
    <submittedName>
        <fullName evidence="2">Metallophosphoesterase</fullName>
    </submittedName>
</protein>
<evidence type="ECO:0000313" key="2">
    <source>
        <dbReference type="EMBL" id="MDN5204609.1"/>
    </source>
</evidence>
<dbReference type="EMBL" id="JAUJEA010000012">
    <property type="protein sequence ID" value="MDN5204609.1"/>
    <property type="molecule type" value="Genomic_DNA"/>
</dbReference>
<dbReference type="Pfam" id="PF00149">
    <property type="entry name" value="Metallophos"/>
    <property type="match status" value="1"/>
</dbReference>
<reference evidence="2" key="1">
    <citation type="submission" date="2023-06" db="EMBL/GenBank/DDBJ databases">
        <title>Genomic of Parafulvivirga corallium.</title>
        <authorList>
            <person name="Wang G."/>
        </authorList>
    </citation>
    <scope>NUCLEOTIDE SEQUENCE</scope>
    <source>
        <strain evidence="2">BMA10</strain>
    </source>
</reference>
<dbReference type="PANTHER" id="PTHR37844:SF2">
    <property type="entry name" value="SER_THR PROTEIN PHOSPHATASE SUPERFAMILY (AFU_ORTHOLOGUE AFUA_1G14840)"/>
    <property type="match status" value="1"/>
</dbReference>
<dbReference type="RefSeq" id="WP_346754633.1">
    <property type="nucleotide sequence ID" value="NZ_JAUJEA010000012.1"/>
</dbReference>
<dbReference type="Gene3D" id="3.60.21.10">
    <property type="match status" value="1"/>
</dbReference>
<dbReference type="InterPro" id="IPR004843">
    <property type="entry name" value="Calcineurin-like_PHP"/>
</dbReference>
<accession>A0ABT8KV18</accession>
<dbReference type="InterPro" id="IPR029052">
    <property type="entry name" value="Metallo-depent_PP-like"/>
</dbReference>
<dbReference type="Proteomes" id="UP001172082">
    <property type="component" value="Unassembled WGS sequence"/>
</dbReference>
<dbReference type="PANTHER" id="PTHR37844">
    <property type="entry name" value="SER/THR PROTEIN PHOSPHATASE SUPERFAMILY (AFU_ORTHOLOGUE AFUA_1G14840)"/>
    <property type="match status" value="1"/>
</dbReference>